<dbReference type="AlphaFoldDB" id="A0A4U8TDI0"/>
<protein>
    <submittedName>
        <fullName evidence="4">TonB-dependent receptor</fullName>
    </submittedName>
</protein>
<gene>
    <name evidence="4" type="ORF">LS73_009800</name>
</gene>
<dbReference type="InterPro" id="IPR036942">
    <property type="entry name" value="Beta-barrel_TonB_sf"/>
</dbReference>
<comment type="caution">
    <text evidence="4">The sequence shown here is derived from an EMBL/GenBank/DDBJ whole genome shotgun (WGS) entry which is preliminary data.</text>
</comment>
<evidence type="ECO:0000313" key="4">
    <source>
        <dbReference type="EMBL" id="TLD96717.1"/>
    </source>
</evidence>
<dbReference type="EMBL" id="JRPD02000070">
    <property type="protein sequence ID" value="TLD96717.1"/>
    <property type="molecule type" value="Genomic_DNA"/>
</dbReference>
<evidence type="ECO:0000313" key="5">
    <source>
        <dbReference type="Proteomes" id="UP000029922"/>
    </source>
</evidence>
<reference evidence="4 5" key="1">
    <citation type="journal article" date="2014" name="Genome Announc.">
        <title>Draft genome sequences of eight enterohepatic helicobacter species isolated from both laboratory and wild rodents.</title>
        <authorList>
            <person name="Sheh A."/>
            <person name="Shen Z."/>
            <person name="Fox J.G."/>
        </authorList>
    </citation>
    <scope>NUCLEOTIDE SEQUENCE [LARGE SCALE GENOMIC DNA]</scope>
    <source>
        <strain evidence="4 5">ST1</strain>
    </source>
</reference>
<accession>A0A4U8TDI0</accession>
<comment type="subcellular location">
    <subcellularLocation>
        <location evidence="1">Cell outer membrane</location>
    </subcellularLocation>
</comment>
<evidence type="ECO:0000256" key="3">
    <source>
        <dbReference type="ARBA" id="ARBA00023237"/>
    </source>
</evidence>
<proteinExistence type="predicted"/>
<organism evidence="4 5">
    <name type="scientific">Helicobacter muridarum</name>
    <dbReference type="NCBI Taxonomy" id="216"/>
    <lineage>
        <taxon>Bacteria</taxon>
        <taxon>Pseudomonadati</taxon>
        <taxon>Campylobacterota</taxon>
        <taxon>Epsilonproteobacteria</taxon>
        <taxon>Campylobacterales</taxon>
        <taxon>Helicobacteraceae</taxon>
        <taxon>Helicobacter</taxon>
    </lineage>
</organism>
<name>A0A4U8TDI0_9HELI</name>
<evidence type="ECO:0000256" key="2">
    <source>
        <dbReference type="ARBA" id="ARBA00023136"/>
    </source>
</evidence>
<keyword evidence="3" id="KW-0998">Cell outer membrane</keyword>
<sequence>GNGKLLADTYELGATWGYTFNISLKYEMDNFDVAWFSRFVTGFKDGTQGFNIYQREFEDIGKEGYTISDVHFNYYPLGKDKLTLRFSILNIFNQFYVDPTSPLKVEADNSKSESINQVRAALYEPGTDYRIEVRYRF</sequence>
<dbReference type="Gene3D" id="2.40.170.20">
    <property type="entry name" value="TonB-dependent receptor, beta-barrel domain"/>
    <property type="match status" value="1"/>
</dbReference>
<dbReference type="STRING" id="216.LS73_10635"/>
<feature type="non-terminal residue" evidence="4">
    <location>
        <position position="1"/>
    </location>
</feature>
<dbReference type="GO" id="GO:0009279">
    <property type="term" value="C:cell outer membrane"/>
    <property type="evidence" value="ECO:0007669"/>
    <property type="project" value="UniProtKB-SubCell"/>
</dbReference>
<evidence type="ECO:0000256" key="1">
    <source>
        <dbReference type="ARBA" id="ARBA00004442"/>
    </source>
</evidence>
<keyword evidence="2" id="KW-0472">Membrane</keyword>
<keyword evidence="4" id="KW-0675">Receptor</keyword>
<dbReference type="Proteomes" id="UP000029922">
    <property type="component" value="Unassembled WGS sequence"/>
</dbReference>
<dbReference type="SUPFAM" id="SSF56935">
    <property type="entry name" value="Porins"/>
    <property type="match status" value="1"/>
</dbReference>